<dbReference type="GO" id="GO:0106073">
    <property type="term" value="F:dolichyl pyrophosphate Glc2Man9GlcNAc2 alpha-1,2-glucosyltransferase activity"/>
    <property type="evidence" value="ECO:0007669"/>
    <property type="project" value="InterPro"/>
</dbReference>
<accession>A0A1F6BB14</accession>
<dbReference type="Proteomes" id="UP000176228">
    <property type="component" value="Unassembled WGS sequence"/>
</dbReference>
<evidence type="ECO:0000256" key="6">
    <source>
        <dbReference type="ARBA" id="ARBA00022824"/>
    </source>
</evidence>
<feature type="transmembrane region" description="Helical" evidence="9">
    <location>
        <begin position="114"/>
        <end position="134"/>
    </location>
</feature>
<comment type="caution">
    <text evidence="10">The sequence shown here is derived from an EMBL/GenBank/DDBJ whole genome shotgun (WGS) entry which is preliminary data.</text>
</comment>
<keyword evidence="8 9" id="KW-0472">Membrane</keyword>
<evidence type="ECO:0000256" key="7">
    <source>
        <dbReference type="ARBA" id="ARBA00022989"/>
    </source>
</evidence>
<sequence length="384" mass="45349">MLILLLFILLFKNISLIPLYDDESAHYGQIKLFYEGNYRVYENISVIPLYHLTLSWSAKILKTDSVQILRTVSFIFSLFSIIIFYKLSSLLDFNNSVLKTAQFAFLPVFFPYRFLLYVENLAVLLLLISLYFLFQKRFFFSSLFLLMTVATKQIYIVWLPLFMLLPFIRGQTLNWKLCLRQNWLNFLTLLLFIIFMIANRGVAIGTQSAHPDFFLSLGNLYWALFLFFILFLPLILKTMPQIFFSLKKYPGLILAALLFLTVSWFAFHSSHPWNQFPEHLRNLVLMSAKQGIGKFLFLMAAILALLTLCFQSLLKRKYYIIYPLSIMSLATIWLIESRYALPAFTFFLLFRRTGNKIIEILILCLFMIFSGYLYWGYLNQLFYF</sequence>
<dbReference type="STRING" id="1798391.A2968_03170"/>
<feature type="transmembrane region" description="Helical" evidence="9">
    <location>
        <begin position="143"/>
        <end position="163"/>
    </location>
</feature>
<comment type="subcellular location">
    <subcellularLocation>
        <location evidence="1">Endoplasmic reticulum membrane</location>
        <topology evidence="1">Multi-pass membrane protein</topology>
    </subcellularLocation>
</comment>
<keyword evidence="7 9" id="KW-1133">Transmembrane helix</keyword>
<feature type="transmembrane region" description="Helical" evidence="9">
    <location>
        <begin position="248"/>
        <end position="267"/>
    </location>
</feature>
<dbReference type="InterPro" id="IPR016900">
    <property type="entry name" value="Alg10"/>
</dbReference>
<evidence type="ECO:0000256" key="8">
    <source>
        <dbReference type="ARBA" id="ARBA00023136"/>
    </source>
</evidence>
<name>A0A1F6BB14_9BACT</name>
<gene>
    <name evidence="10" type="ORF">A2968_03170</name>
</gene>
<feature type="transmembrane region" description="Helical" evidence="9">
    <location>
        <begin position="183"/>
        <end position="202"/>
    </location>
</feature>
<evidence type="ECO:0000313" key="10">
    <source>
        <dbReference type="EMBL" id="OGG34149.1"/>
    </source>
</evidence>
<dbReference type="EMBL" id="MFJU01000035">
    <property type="protein sequence ID" value="OGG34149.1"/>
    <property type="molecule type" value="Genomic_DNA"/>
</dbReference>
<dbReference type="Pfam" id="PF04922">
    <property type="entry name" value="DIE2_ALG10"/>
    <property type="match status" value="1"/>
</dbReference>
<dbReference type="AlphaFoldDB" id="A0A1F6BB14"/>
<keyword evidence="5 9" id="KW-0812">Transmembrane</keyword>
<evidence type="ECO:0000313" key="11">
    <source>
        <dbReference type="Proteomes" id="UP000176228"/>
    </source>
</evidence>
<feature type="transmembrane region" description="Helical" evidence="9">
    <location>
        <begin position="357"/>
        <end position="375"/>
    </location>
</feature>
<evidence type="ECO:0000256" key="9">
    <source>
        <dbReference type="SAM" id="Phobius"/>
    </source>
</evidence>
<evidence type="ECO:0000256" key="5">
    <source>
        <dbReference type="ARBA" id="ARBA00022692"/>
    </source>
</evidence>
<feature type="transmembrane region" description="Helical" evidence="9">
    <location>
        <begin position="68"/>
        <end position="87"/>
    </location>
</feature>
<dbReference type="PANTHER" id="PTHR12989:SF10">
    <property type="entry name" value="DOL-P-GLC:GLC(2)MAN(9)GLCNAC(2)-PP-DOL ALPHA-1,2-GLUCOSYLTRANSFERASE-RELATED"/>
    <property type="match status" value="1"/>
</dbReference>
<feature type="transmembrane region" description="Helical" evidence="9">
    <location>
        <begin position="214"/>
        <end position="236"/>
    </location>
</feature>
<evidence type="ECO:0000256" key="3">
    <source>
        <dbReference type="ARBA" id="ARBA00022676"/>
    </source>
</evidence>
<keyword evidence="3" id="KW-0328">Glycosyltransferase</keyword>
<organism evidence="10 11">
    <name type="scientific">Candidatus Gottesmanbacteria bacterium RIFCSPLOWO2_01_FULL_42_22</name>
    <dbReference type="NCBI Taxonomy" id="1798391"/>
    <lineage>
        <taxon>Bacteria</taxon>
        <taxon>Candidatus Gottesmaniibacteriota</taxon>
    </lineage>
</organism>
<dbReference type="GO" id="GO:0006488">
    <property type="term" value="P:dolichol-linked oligosaccharide biosynthetic process"/>
    <property type="evidence" value="ECO:0007669"/>
    <property type="project" value="InterPro"/>
</dbReference>
<dbReference type="PANTHER" id="PTHR12989">
    <property type="entry name" value="ALPHA-1,2-GLUCOSYLTRANSFERASE ALG10"/>
    <property type="match status" value="1"/>
</dbReference>
<evidence type="ECO:0000256" key="4">
    <source>
        <dbReference type="ARBA" id="ARBA00022679"/>
    </source>
</evidence>
<reference evidence="10 11" key="1">
    <citation type="journal article" date="2016" name="Nat. Commun.">
        <title>Thousands of microbial genomes shed light on interconnected biogeochemical processes in an aquifer system.</title>
        <authorList>
            <person name="Anantharaman K."/>
            <person name="Brown C.T."/>
            <person name="Hug L.A."/>
            <person name="Sharon I."/>
            <person name="Castelle C.J."/>
            <person name="Probst A.J."/>
            <person name="Thomas B.C."/>
            <person name="Singh A."/>
            <person name="Wilkins M.J."/>
            <person name="Karaoz U."/>
            <person name="Brodie E.L."/>
            <person name="Williams K.H."/>
            <person name="Hubbard S.S."/>
            <person name="Banfield J.F."/>
        </authorList>
    </citation>
    <scope>NUCLEOTIDE SEQUENCE [LARGE SCALE GENOMIC DNA]</scope>
</reference>
<protein>
    <recommendedName>
        <fullName evidence="12">Glycosyltransferase RgtA/B/C/D-like domain-containing protein</fullName>
    </recommendedName>
</protein>
<evidence type="ECO:0008006" key="12">
    <source>
        <dbReference type="Google" id="ProtNLM"/>
    </source>
</evidence>
<feature type="transmembrane region" description="Helical" evidence="9">
    <location>
        <begin position="295"/>
        <end position="314"/>
    </location>
</feature>
<comment type="pathway">
    <text evidence="2">Protein modification; protein glycosylation.</text>
</comment>
<evidence type="ECO:0000256" key="1">
    <source>
        <dbReference type="ARBA" id="ARBA00004477"/>
    </source>
</evidence>
<feature type="transmembrane region" description="Helical" evidence="9">
    <location>
        <begin position="320"/>
        <end position="350"/>
    </location>
</feature>
<proteinExistence type="predicted"/>
<keyword evidence="4" id="KW-0808">Transferase</keyword>
<evidence type="ECO:0000256" key="2">
    <source>
        <dbReference type="ARBA" id="ARBA00004922"/>
    </source>
</evidence>
<keyword evidence="6" id="KW-0256">Endoplasmic reticulum</keyword>